<comment type="caution">
    <text evidence="2">The sequence shown here is derived from an EMBL/GenBank/DDBJ whole genome shotgun (WGS) entry which is preliminary data.</text>
</comment>
<dbReference type="EMBL" id="CAJOBG010101099">
    <property type="protein sequence ID" value="CAF4703506.1"/>
    <property type="molecule type" value="Genomic_DNA"/>
</dbReference>
<reference evidence="2" key="1">
    <citation type="submission" date="2021-02" db="EMBL/GenBank/DDBJ databases">
        <authorList>
            <person name="Nowell W R."/>
        </authorList>
    </citation>
    <scope>NUCLEOTIDE SEQUENCE</scope>
</reference>
<gene>
    <name evidence="2" type="ORF">OVN521_LOCUS48483</name>
</gene>
<evidence type="ECO:0000313" key="2">
    <source>
        <dbReference type="EMBL" id="CAF4703506.1"/>
    </source>
</evidence>
<protein>
    <submittedName>
        <fullName evidence="2">Uncharacterized protein</fullName>
    </submittedName>
</protein>
<dbReference type="Proteomes" id="UP000663866">
    <property type="component" value="Unassembled WGS sequence"/>
</dbReference>
<feature type="non-terminal residue" evidence="2">
    <location>
        <position position="81"/>
    </location>
</feature>
<feature type="region of interest" description="Disordered" evidence="1">
    <location>
        <begin position="38"/>
        <end position="81"/>
    </location>
</feature>
<proteinExistence type="predicted"/>
<feature type="compositionally biased region" description="Polar residues" evidence="1">
    <location>
        <begin position="38"/>
        <end position="54"/>
    </location>
</feature>
<evidence type="ECO:0000313" key="3">
    <source>
        <dbReference type="Proteomes" id="UP000663866"/>
    </source>
</evidence>
<organism evidence="2 3">
    <name type="scientific">Rotaria magnacalcarata</name>
    <dbReference type="NCBI Taxonomy" id="392030"/>
    <lineage>
        <taxon>Eukaryota</taxon>
        <taxon>Metazoa</taxon>
        <taxon>Spiralia</taxon>
        <taxon>Gnathifera</taxon>
        <taxon>Rotifera</taxon>
        <taxon>Eurotatoria</taxon>
        <taxon>Bdelloidea</taxon>
        <taxon>Philodinida</taxon>
        <taxon>Philodinidae</taxon>
        <taxon>Rotaria</taxon>
    </lineage>
</organism>
<evidence type="ECO:0000256" key="1">
    <source>
        <dbReference type="SAM" id="MobiDB-lite"/>
    </source>
</evidence>
<accession>A0A821IMS7</accession>
<feature type="non-terminal residue" evidence="2">
    <location>
        <position position="1"/>
    </location>
</feature>
<keyword evidence="3" id="KW-1185">Reference proteome</keyword>
<name>A0A821IMS7_9BILA</name>
<sequence length="81" mass="9652">AFYLFSLQKQVGLTTEHIEGPGGEEIIDEENRLQFRNTTITQPYKRSTGYQNTKRYYENEEDDDQQMRKRVRPNDDDYLSA</sequence>
<dbReference type="AlphaFoldDB" id="A0A821IMS7"/>